<name>A0A7S1ENT7_HEMAN</name>
<accession>A0A7S1ENT7</accession>
<dbReference type="Pfam" id="PF13843">
    <property type="entry name" value="DDE_Tnp_1_7"/>
    <property type="match status" value="1"/>
</dbReference>
<dbReference type="PANTHER" id="PTHR46599">
    <property type="entry name" value="PIGGYBAC TRANSPOSABLE ELEMENT-DERIVED PROTEIN 4"/>
    <property type="match status" value="1"/>
</dbReference>
<proteinExistence type="predicted"/>
<reference evidence="2" key="1">
    <citation type="submission" date="2021-01" db="EMBL/GenBank/DDBJ databases">
        <authorList>
            <person name="Corre E."/>
            <person name="Pelletier E."/>
            <person name="Niang G."/>
            <person name="Scheremetjew M."/>
            <person name="Finn R."/>
            <person name="Kale V."/>
            <person name="Holt S."/>
            <person name="Cochrane G."/>
            <person name="Meng A."/>
            <person name="Brown T."/>
            <person name="Cohen L."/>
        </authorList>
    </citation>
    <scope>NUCLEOTIDE SEQUENCE</scope>
    <source>
        <strain evidence="2">CCMP644</strain>
    </source>
</reference>
<evidence type="ECO:0000313" key="2">
    <source>
        <dbReference type="EMBL" id="CAD8978604.1"/>
    </source>
</evidence>
<dbReference type="InterPro" id="IPR029526">
    <property type="entry name" value="PGBD"/>
</dbReference>
<dbReference type="AlphaFoldDB" id="A0A7S1ENT7"/>
<dbReference type="EMBL" id="HBFX01049286">
    <property type="protein sequence ID" value="CAD8978604.1"/>
    <property type="molecule type" value="Transcribed_RNA"/>
</dbReference>
<organism evidence="2">
    <name type="scientific">Hemiselmis andersenii</name>
    <name type="common">Cryptophyte alga</name>
    <dbReference type="NCBI Taxonomy" id="464988"/>
    <lineage>
        <taxon>Eukaryota</taxon>
        <taxon>Cryptophyceae</taxon>
        <taxon>Cryptomonadales</taxon>
        <taxon>Hemiselmidaceae</taxon>
        <taxon>Hemiselmis</taxon>
    </lineage>
</organism>
<dbReference type="PANTHER" id="PTHR46599:SF3">
    <property type="entry name" value="PIGGYBAC TRANSPOSABLE ELEMENT-DERIVED PROTEIN 4"/>
    <property type="match status" value="1"/>
</dbReference>
<gene>
    <name evidence="2" type="ORF">HAND00432_LOCUS29612</name>
</gene>
<evidence type="ECO:0000259" key="1">
    <source>
        <dbReference type="Pfam" id="PF13843"/>
    </source>
</evidence>
<sequence>MISRVVEKSNAYVQRLRLPTSMPAGYKKTWPPAWVERWQPLTRREFLLWIAVLFAMTLTHKGPERTFWGQDWLYFRPAAGMLMSRNRFLDIKRGLHLQDDSEGGGDGKPIKKVGVLLNMFLERCNGPIYKVGQNLSLDEAMLKFKGTSAFKYTRQAKPTREGLKMWVLCESKTGYVVAAMLDERKGLTLHNMILDLSEATRDQWRCIYMDNLFSSVDTFGALLERKTYACGTCRAGRGLPSRCEKTGDKLRNQGDWVFARGKLPVPQNGGVERGHILGAKWRDTGDCCMLSTQHVGLHSKVLRHIKGKQGRHSVNTLDCYRDYNDFMGGVDLADQKRAMLSTRLRAYKWWHPVLYWMLDTARINSLIVRNDSADKYKIEPLSSREYIEELIVDLRQEALQSHVEDDFEAQQTRLLLAGRKDLERLVGGHLMHFPEKQYVEKLKTCVVCSRDPRVNQSNYKTKEGCPKCGEVMHIECFEAWHTQQHPKSCKA</sequence>
<feature type="domain" description="PiggyBac transposable element-derived protein" evidence="1">
    <location>
        <begin position="1"/>
        <end position="365"/>
    </location>
</feature>
<protein>
    <recommendedName>
        <fullName evidence="1">PiggyBac transposable element-derived protein domain-containing protein</fullName>
    </recommendedName>
</protein>